<accession>A0A151AM90</accession>
<dbReference type="Gene3D" id="3.40.630.30">
    <property type="match status" value="1"/>
</dbReference>
<evidence type="ECO:0000259" key="1">
    <source>
        <dbReference type="PROSITE" id="PS51186"/>
    </source>
</evidence>
<keyword evidence="2" id="KW-0012">Acyltransferase</keyword>
<dbReference type="AlphaFoldDB" id="A0A151AM90"/>
<dbReference type="SUPFAM" id="SSF55729">
    <property type="entry name" value="Acyl-CoA N-acyltransferases (Nat)"/>
    <property type="match status" value="1"/>
</dbReference>
<sequence>MTKIVWIYGNKGIEDALSIRRKVFIEEQSVPEEIEIDDIDSFAEHIIIYEDNKPIATGRIFKKDDNFFLGRIAVLKEYRRKHFGKMAVKMLVNRGFNKGAEKIIIHAQTTAEEFYKKLGFKSFGEKYYEAGIEHINMILKK</sequence>
<keyword evidence="3" id="KW-1185">Reference proteome</keyword>
<dbReference type="EMBL" id="LTBB01000008">
    <property type="protein sequence ID" value="KYH28743.1"/>
    <property type="molecule type" value="Genomic_DNA"/>
</dbReference>
<evidence type="ECO:0000313" key="2">
    <source>
        <dbReference type="EMBL" id="KYH28743.1"/>
    </source>
</evidence>
<dbReference type="STRING" id="1121305.CLCOL_17560"/>
<dbReference type="EC" id="2.3.1.-" evidence="2"/>
<feature type="domain" description="N-acetyltransferase" evidence="1">
    <location>
        <begin position="3"/>
        <end position="141"/>
    </location>
</feature>
<dbReference type="CDD" id="cd04301">
    <property type="entry name" value="NAT_SF"/>
    <property type="match status" value="1"/>
</dbReference>
<reference evidence="2 3" key="1">
    <citation type="submission" date="2016-02" db="EMBL/GenBank/DDBJ databases">
        <title>Genome sequence of Clostridium colicanis DSM 13634.</title>
        <authorList>
            <person name="Poehlein A."/>
            <person name="Daniel R."/>
        </authorList>
    </citation>
    <scope>NUCLEOTIDE SEQUENCE [LARGE SCALE GENOMIC DNA]</scope>
    <source>
        <strain evidence="2 3">DSM 13634</strain>
    </source>
</reference>
<dbReference type="PANTHER" id="PTHR13355:SF11">
    <property type="entry name" value="GLUCOSAMINE 6-PHOSPHATE N-ACETYLTRANSFERASE"/>
    <property type="match status" value="1"/>
</dbReference>
<comment type="caution">
    <text evidence="2">The sequence shown here is derived from an EMBL/GenBank/DDBJ whole genome shotgun (WGS) entry which is preliminary data.</text>
</comment>
<protein>
    <submittedName>
        <fullName evidence="2">Putative N-acetyltransferase YjcF</fullName>
        <ecNumber evidence="2">2.3.1.-</ecNumber>
    </submittedName>
</protein>
<dbReference type="PATRIC" id="fig|1121305.3.peg.1762"/>
<evidence type="ECO:0000313" key="3">
    <source>
        <dbReference type="Proteomes" id="UP000075374"/>
    </source>
</evidence>
<proteinExistence type="predicted"/>
<dbReference type="InterPro" id="IPR000182">
    <property type="entry name" value="GNAT_dom"/>
</dbReference>
<dbReference type="Proteomes" id="UP000075374">
    <property type="component" value="Unassembled WGS sequence"/>
</dbReference>
<keyword evidence="2" id="KW-0808">Transferase</keyword>
<dbReference type="InterPro" id="IPR016181">
    <property type="entry name" value="Acyl_CoA_acyltransferase"/>
</dbReference>
<dbReference type="GO" id="GO:0004343">
    <property type="term" value="F:glucosamine 6-phosphate N-acetyltransferase activity"/>
    <property type="evidence" value="ECO:0007669"/>
    <property type="project" value="TreeGrafter"/>
</dbReference>
<dbReference type="PANTHER" id="PTHR13355">
    <property type="entry name" value="GLUCOSAMINE 6-PHOSPHATE N-ACETYLTRANSFERASE"/>
    <property type="match status" value="1"/>
</dbReference>
<gene>
    <name evidence="2" type="primary">yjcF</name>
    <name evidence="2" type="ORF">CLCOL_17560</name>
</gene>
<dbReference type="Pfam" id="PF13673">
    <property type="entry name" value="Acetyltransf_10"/>
    <property type="match status" value="1"/>
</dbReference>
<name>A0A151AM90_9CLOT</name>
<organism evidence="2 3">
    <name type="scientific">Clostridium colicanis DSM 13634</name>
    <dbReference type="NCBI Taxonomy" id="1121305"/>
    <lineage>
        <taxon>Bacteria</taxon>
        <taxon>Bacillati</taxon>
        <taxon>Bacillota</taxon>
        <taxon>Clostridia</taxon>
        <taxon>Eubacteriales</taxon>
        <taxon>Clostridiaceae</taxon>
        <taxon>Clostridium</taxon>
    </lineage>
</organism>
<dbReference type="InterPro" id="IPR039143">
    <property type="entry name" value="GNPNAT1-like"/>
</dbReference>
<dbReference type="RefSeq" id="WP_061858588.1">
    <property type="nucleotide sequence ID" value="NZ_LTBB01000008.1"/>
</dbReference>
<dbReference type="PROSITE" id="PS51186">
    <property type="entry name" value="GNAT"/>
    <property type="match status" value="1"/>
</dbReference>